<gene>
    <name evidence="4" type="ORF">XAT740_LOCUS25044</name>
</gene>
<evidence type="ECO:0000313" key="4">
    <source>
        <dbReference type="EMBL" id="CAF1227547.1"/>
    </source>
</evidence>
<dbReference type="GO" id="GO:0006376">
    <property type="term" value="P:mRNA splice site recognition"/>
    <property type="evidence" value="ECO:0007669"/>
    <property type="project" value="InterPro"/>
</dbReference>
<name>A0A814YCA4_ADIRI</name>
<dbReference type="InterPro" id="IPR004882">
    <property type="entry name" value="Luc7-rel"/>
</dbReference>
<comment type="caution">
    <text evidence="4">The sequence shown here is derived from an EMBL/GenBank/DDBJ whole genome shotgun (WGS) entry which is preliminary data.</text>
</comment>
<comment type="similarity">
    <text evidence="1">Belongs to the Luc7 family.</text>
</comment>
<feature type="compositionally biased region" description="Basic and acidic residues" evidence="3">
    <location>
        <begin position="343"/>
        <end position="360"/>
    </location>
</feature>
<dbReference type="GO" id="GO:0005685">
    <property type="term" value="C:U1 snRNP"/>
    <property type="evidence" value="ECO:0007669"/>
    <property type="project" value="InterPro"/>
</dbReference>
<dbReference type="Pfam" id="PF03194">
    <property type="entry name" value="LUC7"/>
    <property type="match status" value="1"/>
</dbReference>
<feature type="region of interest" description="Disordered" evidence="3">
    <location>
        <begin position="343"/>
        <end position="414"/>
    </location>
</feature>
<organism evidence="4 5">
    <name type="scientific">Adineta ricciae</name>
    <name type="common">Rotifer</name>
    <dbReference type="NCBI Taxonomy" id="249248"/>
    <lineage>
        <taxon>Eukaryota</taxon>
        <taxon>Metazoa</taxon>
        <taxon>Spiralia</taxon>
        <taxon>Gnathifera</taxon>
        <taxon>Rotifera</taxon>
        <taxon>Eurotatoria</taxon>
        <taxon>Bdelloidea</taxon>
        <taxon>Adinetida</taxon>
        <taxon>Adinetidae</taxon>
        <taxon>Adineta</taxon>
    </lineage>
</organism>
<proteinExistence type="inferred from homology"/>
<protein>
    <recommendedName>
        <fullName evidence="6">Luc7-like protein 3</fullName>
    </recommendedName>
</protein>
<dbReference type="PANTHER" id="PTHR12375">
    <property type="entry name" value="RNA-BINDING PROTEIN LUC7-RELATED"/>
    <property type="match status" value="1"/>
</dbReference>
<feature type="coiled-coil region" evidence="2">
    <location>
        <begin position="259"/>
        <end position="289"/>
    </location>
</feature>
<evidence type="ECO:0000256" key="1">
    <source>
        <dbReference type="ARBA" id="ARBA00005655"/>
    </source>
</evidence>
<keyword evidence="5" id="KW-1185">Reference proteome</keyword>
<reference evidence="4" key="1">
    <citation type="submission" date="2021-02" db="EMBL/GenBank/DDBJ databases">
        <authorList>
            <person name="Nowell W R."/>
        </authorList>
    </citation>
    <scope>NUCLEOTIDE SEQUENCE</scope>
</reference>
<dbReference type="GO" id="GO:0003729">
    <property type="term" value="F:mRNA binding"/>
    <property type="evidence" value="ECO:0007669"/>
    <property type="project" value="InterPro"/>
</dbReference>
<evidence type="ECO:0000256" key="2">
    <source>
        <dbReference type="SAM" id="Coils"/>
    </source>
</evidence>
<dbReference type="EMBL" id="CAJNOR010001966">
    <property type="protein sequence ID" value="CAF1227547.1"/>
    <property type="molecule type" value="Genomic_DNA"/>
</dbReference>
<evidence type="ECO:0000256" key="3">
    <source>
        <dbReference type="SAM" id="MobiDB-lite"/>
    </source>
</evidence>
<feature type="compositionally biased region" description="Basic residues" evidence="3">
    <location>
        <begin position="374"/>
        <end position="414"/>
    </location>
</feature>
<sequence length="414" mass="48405">MMFTPFFHVSTSIGLGANVMFNKRHLQEAVDLLFSTDDCRWIDEKLIQPSKVFVVLVKEQENSSSIRLKSIRYILKTLFLEYNSLMALAAQQSLLDELMGKGRNAGKGEHIQRSRFDDPDVCKLMLVDYCPHELFINTRQNLGFCDKSHESHLQKEYQSSSRYRKLGYEEEFGIKRKDRVRLLQYHVVFSEHYLQSLIADVERRIKRGQERLRLTQGEPNSENDPFRFRNELISKIKEISDEITSYVLKSEELGNACQIDEAQHVLSQCEELREQKNNLELQLNEEIVRTESNKSMEVCSVCGSFLVIGDIQSRVDEHNSGKQHAGYAKIRATLEAIAKRKSEALEKERTESSQKQETSSRKRNRLKSQDIKSNRRHSPSPPSHRHHSSREKPAHHYHHKHRRSSPTDHRRHRQ</sequence>
<dbReference type="AlphaFoldDB" id="A0A814YCA4"/>
<evidence type="ECO:0008006" key="6">
    <source>
        <dbReference type="Google" id="ProtNLM"/>
    </source>
</evidence>
<dbReference type="Proteomes" id="UP000663828">
    <property type="component" value="Unassembled WGS sequence"/>
</dbReference>
<keyword evidence="2" id="KW-0175">Coiled coil</keyword>
<evidence type="ECO:0000313" key="5">
    <source>
        <dbReference type="Proteomes" id="UP000663828"/>
    </source>
</evidence>
<accession>A0A814YCA4</accession>